<feature type="transmembrane region" description="Helical" evidence="7">
    <location>
        <begin position="180"/>
        <end position="200"/>
    </location>
</feature>
<keyword evidence="10" id="KW-1185">Reference proteome</keyword>
<feature type="domain" description="Membrane insertase YidC/Oxa/ALB C-terminal" evidence="8">
    <location>
        <begin position="180"/>
        <end position="375"/>
    </location>
</feature>
<evidence type="ECO:0000256" key="2">
    <source>
        <dbReference type="ARBA" id="ARBA00009877"/>
    </source>
</evidence>
<accession>A0A5C3QHH3</accession>
<dbReference type="GO" id="GO:0032979">
    <property type="term" value="P:protein insertion into mitochondrial inner membrane from matrix"/>
    <property type="evidence" value="ECO:0007669"/>
    <property type="project" value="TreeGrafter"/>
</dbReference>
<dbReference type="PANTHER" id="PTHR12428:SF65">
    <property type="entry name" value="CYTOCHROME C OXIDASE ASSEMBLY PROTEIN COX18, MITOCHONDRIAL"/>
    <property type="match status" value="1"/>
</dbReference>
<dbReference type="STRING" id="1884261.A0A5C3QHH3"/>
<comment type="subcellular location">
    <subcellularLocation>
        <location evidence="1 6">Membrane</location>
        <topology evidence="1 6">Multi-pass membrane protein</topology>
    </subcellularLocation>
</comment>
<dbReference type="CDD" id="cd20069">
    <property type="entry name" value="5TM_Oxa1-like"/>
    <property type="match status" value="1"/>
</dbReference>
<evidence type="ECO:0000256" key="4">
    <source>
        <dbReference type="ARBA" id="ARBA00022989"/>
    </source>
</evidence>
<sequence>MVMLTGSMYPRACMAYRLAASNASVSTRAFSSLQRSRTTLLRSSNIPALRTGGTGLAVASLSRSYFWSSKPKPPVDAATSPPLDVEPVTTAEASSALSSSSPPVEVASTTIPAEAAAVASDASSAATALVDPALSIGNAVVAAGPLQYGDLHALGLTSWWPAGWINWSMEIINTTTGLPWFWTIVAGTVFWRVVLIPFTIEGLRNSARLQPLQPQTAALREEMKAARLSTDAMALQKVALKNKKLYADAGVNMGSMMLMPFIQLPVNLGIFFGVKSMCNLPVPQLKESGFEWLPDLTVPDPTYIIPATAIAMMNLQIFLSARDMNLAERPETGHIMNLFRVLTLAGAWVMSAFPSGLMLSLLVGSTFTVAQTAILRMPAVRTRLRIPVVPKEHQSKLPSFLDSINFVRQWYRESVQLAHHKATQERQRIARRRK</sequence>
<protein>
    <submittedName>
        <fullName evidence="9">60Kd inner membrane protein-domain-containing protein</fullName>
    </submittedName>
</protein>
<proteinExistence type="inferred from homology"/>
<comment type="similarity">
    <text evidence="2 6">Belongs to the OXA1/ALB3/YidC family.</text>
</comment>
<dbReference type="EMBL" id="ML178831">
    <property type="protein sequence ID" value="TFK99930.1"/>
    <property type="molecule type" value="Genomic_DNA"/>
</dbReference>
<evidence type="ECO:0000256" key="1">
    <source>
        <dbReference type="ARBA" id="ARBA00004141"/>
    </source>
</evidence>
<feature type="transmembrane region" description="Helical" evidence="7">
    <location>
        <begin position="261"/>
        <end position="282"/>
    </location>
</feature>
<evidence type="ECO:0000256" key="5">
    <source>
        <dbReference type="ARBA" id="ARBA00023136"/>
    </source>
</evidence>
<dbReference type="Proteomes" id="UP000305067">
    <property type="component" value="Unassembled WGS sequence"/>
</dbReference>
<reference evidence="9 10" key="1">
    <citation type="journal article" date="2019" name="Nat. Ecol. Evol.">
        <title>Megaphylogeny resolves global patterns of mushroom evolution.</title>
        <authorList>
            <person name="Varga T."/>
            <person name="Krizsan K."/>
            <person name="Foldi C."/>
            <person name="Dima B."/>
            <person name="Sanchez-Garcia M."/>
            <person name="Sanchez-Ramirez S."/>
            <person name="Szollosi G.J."/>
            <person name="Szarkandi J.G."/>
            <person name="Papp V."/>
            <person name="Albert L."/>
            <person name="Andreopoulos W."/>
            <person name="Angelini C."/>
            <person name="Antonin V."/>
            <person name="Barry K.W."/>
            <person name="Bougher N.L."/>
            <person name="Buchanan P."/>
            <person name="Buyck B."/>
            <person name="Bense V."/>
            <person name="Catcheside P."/>
            <person name="Chovatia M."/>
            <person name="Cooper J."/>
            <person name="Damon W."/>
            <person name="Desjardin D."/>
            <person name="Finy P."/>
            <person name="Geml J."/>
            <person name="Haridas S."/>
            <person name="Hughes K."/>
            <person name="Justo A."/>
            <person name="Karasinski D."/>
            <person name="Kautmanova I."/>
            <person name="Kiss B."/>
            <person name="Kocsube S."/>
            <person name="Kotiranta H."/>
            <person name="LaButti K.M."/>
            <person name="Lechner B.E."/>
            <person name="Liimatainen K."/>
            <person name="Lipzen A."/>
            <person name="Lukacs Z."/>
            <person name="Mihaltcheva S."/>
            <person name="Morgado L.N."/>
            <person name="Niskanen T."/>
            <person name="Noordeloos M.E."/>
            <person name="Ohm R.A."/>
            <person name="Ortiz-Santana B."/>
            <person name="Ovrebo C."/>
            <person name="Racz N."/>
            <person name="Riley R."/>
            <person name="Savchenko A."/>
            <person name="Shiryaev A."/>
            <person name="Soop K."/>
            <person name="Spirin V."/>
            <person name="Szebenyi C."/>
            <person name="Tomsovsky M."/>
            <person name="Tulloss R.E."/>
            <person name="Uehling J."/>
            <person name="Grigoriev I.V."/>
            <person name="Vagvolgyi C."/>
            <person name="Papp T."/>
            <person name="Martin F.M."/>
            <person name="Miettinen O."/>
            <person name="Hibbett D.S."/>
            <person name="Nagy L.G."/>
        </authorList>
    </citation>
    <scope>NUCLEOTIDE SEQUENCE [LARGE SCALE GENOMIC DNA]</scope>
    <source>
        <strain evidence="9 10">CBS 309.79</strain>
    </source>
</reference>
<keyword evidence="5 7" id="KW-0472">Membrane</keyword>
<evidence type="ECO:0000313" key="9">
    <source>
        <dbReference type="EMBL" id="TFK99930.1"/>
    </source>
</evidence>
<evidence type="ECO:0000256" key="6">
    <source>
        <dbReference type="RuleBase" id="RU003945"/>
    </source>
</evidence>
<evidence type="ECO:0000256" key="3">
    <source>
        <dbReference type="ARBA" id="ARBA00022692"/>
    </source>
</evidence>
<organism evidence="9 10">
    <name type="scientific">Pterulicium gracile</name>
    <dbReference type="NCBI Taxonomy" id="1884261"/>
    <lineage>
        <taxon>Eukaryota</taxon>
        <taxon>Fungi</taxon>
        <taxon>Dikarya</taxon>
        <taxon>Basidiomycota</taxon>
        <taxon>Agaricomycotina</taxon>
        <taxon>Agaricomycetes</taxon>
        <taxon>Agaricomycetidae</taxon>
        <taxon>Agaricales</taxon>
        <taxon>Pleurotineae</taxon>
        <taxon>Pterulaceae</taxon>
        <taxon>Pterulicium</taxon>
    </lineage>
</organism>
<dbReference type="Pfam" id="PF02096">
    <property type="entry name" value="60KD_IMP"/>
    <property type="match status" value="1"/>
</dbReference>
<name>A0A5C3QHH3_9AGAR</name>
<keyword evidence="3 6" id="KW-0812">Transmembrane</keyword>
<dbReference type="InterPro" id="IPR001708">
    <property type="entry name" value="YidC/ALB3/OXA1/COX18"/>
</dbReference>
<dbReference type="OrthoDB" id="2148490at2759"/>
<evidence type="ECO:0000256" key="7">
    <source>
        <dbReference type="SAM" id="Phobius"/>
    </source>
</evidence>
<dbReference type="GO" id="GO:0005743">
    <property type="term" value="C:mitochondrial inner membrane"/>
    <property type="evidence" value="ECO:0007669"/>
    <property type="project" value="TreeGrafter"/>
</dbReference>
<evidence type="ECO:0000313" key="10">
    <source>
        <dbReference type="Proteomes" id="UP000305067"/>
    </source>
</evidence>
<keyword evidence="4 7" id="KW-1133">Transmembrane helix</keyword>
<gene>
    <name evidence="9" type="ORF">BDV98DRAFT_605737</name>
</gene>
<dbReference type="AlphaFoldDB" id="A0A5C3QHH3"/>
<dbReference type="InterPro" id="IPR028055">
    <property type="entry name" value="YidC/Oxa/ALB_C"/>
</dbReference>
<dbReference type="GO" id="GO:0032977">
    <property type="term" value="F:membrane insertase activity"/>
    <property type="evidence" value="ECO:0007669"/>
    <property type="project" value="InterPro"/>
</dbReference>
<evidence type="ECO:0000259" key="8">
    <source>
        <dbReference type="Pfam" id="PF02096"/>
    </source>
</evidence>
<dbReference type="PANTHER" id="PTHR12428">
    <property type="entry name" value="OXA1"/>
    <property type="match status" value="1"/>
</dbReference>